<dbReference type="GO" id="GO:0008658">
    <property type="term" value="F:penicillin binding"/>
    <property type="evidence" value="ECO:0007669"/>
    <property type="project" value="InterPro"/>
</dbReference>
<gene>
    <name evidence="15" type="ORF">GCM10011322_39500</name>
</gene>
<evidence type="ECO:0000256" key="10">
    <source>
        <dbReference type="ARBA" id="ARBA00044770"/>
    </source>
</evidence>
<dbReference type="InterPro" id="IPR012338">
    <property type="entry name" value="Beta-lactam/transpept-like"/>
</dbReference>
<organism evidence="15 16">
    <name type="scientific">Salinarimonas ramus</name>
    <dbReference type="NCBI Taxonomy" id="690164"/>
    <lineage>
        <taxon>Bacteria</taxon>
        <taxon>Pseudomonadati</taxon>
        <taxon>Pseudomonadota</taxon>
        <taxon>Alphaproteobacteria</taxon>
        <taxon>Hyphomicrobiales</taxon>
        <taxon>Salinarimonadaceae</taxon>
        <taxon>Salinarimonas</taxon>
    </lineage>
</organism>
<reference evidence="15 16" key="1">
    <citation type="journal article" date="2014" name="Int. J. Syst. Evol. Microbiol.">
        <title>Complete genome sequence of Corynebacterium casei LMG S-19264T (=DSM 44701T), isolated from a smear-ripened cheese.</title>
        <authorList>
            <consortium name="US DOE Joint Genome Institute (JGI-PGF)"/>
            <person name="Walter F."/>
            <person name="Albersmeier A."/>
            <person name="Kalinowski J."/>
            <person name="Ruckert C."/>
        </authorList>
    </citation>
    <scope>NUCLEOTIDE SEQUENCE [LARGE SCALE GENOMIC DNA]</scope>
    <source>
        <strain evidence="15 16">CGMCC 1.9161</strain>
    </source>
</reference>
<dbReference type="GO" id="GO:0008955">
    <property type="term" value="F:peptidoglycan glycosyltransferase activity"/>
    <property type="evidence" value="ECO:0007669"/>
    <property type="project" value="UniProtKB-EC"/>
</dbReference>
<evidence type="ECO:0000256" key="11">
    <source>
        <dbReference type="ARBA" id="ARBA00049902"/>
    </source>
</evidence>
<dbReference type="Proteomes" id="UP000600449">
    <property type="component" value="Unassembled WGS sequence"/>
</dbReference>
<keyword evidence="16" id="KW-1185">Reference proteome</keyword>
<dbReference type="SUPFAM" id="SSF53955">
    <property type="entry name" value="Lysozyme-like"/>
    <property type="match status" value="1"/>
</dbReference>
<dbReference type="Pfam" id="PF00912">
    <property type="entry name" value="Transgly"/>
    <property type="match status" value="1"/>
</dbReference>
<evidence type="ECO:0000259" key="13">
    <source>
        <dbReference type="Pfam" id="PF00912"/>
    </source>
</evidence>
<evidence type="ECO:0000256" key="3">
    <source>
        <dbReference type="ARBA" id="ARBA00007739"/>
    </source>
</evidence>
<dbReference type="PANTHER" id="PTHR32282:SF15">
    <property type="entry name" value="PENICILLIN-BINDING PROTEIN 1C"/>
    <property type="match status" value="1"/>
</dbReference>
<protein>
    <recommendedName>
        <fullName evidence="10">peptidoglycan glycosyltransferase</fullName>
        <ecNumber evidence="10">2.4.99.28</ecNumber>
    </recommendedName>
</protein>
<dbReference type="GO" id="GO:0004180">
    <property type="term" value="F:carboxypeptidase activity"/>
    <property type="evidence" value="ECO:0007669"/>
    <property type="project" value="UniProtKB-KW"/>
</dbReference>
<evidence type="ECO:0000256" key="1">
    <source>
        <dbReference type="ARBA" id="ARBA00004752"/>
    </source>
</evidence>
<feature type="domain" description="Penicillin-binding protein transpeptidase" evidence="12">
    <location>
        <begin position="313"/>
        <end position="539"/>
    </location>
</feature>
<comment type="similarity">
    <text evidence="3">In the N-terminal section; belongs to the glycosyltransferase 51 family.</text>
</comment>
<feature type="domain" description="Penicillin-binding C-terminal" evidence="14">
    <location>
        <begin position="614"/>
        <end position="701"/>
    </location>
</feature>
<dbReference type="InterPro" id="IPR050396">
    <property type="entry name" value="Glycosyltr_51/Transpeptidase"/>
</dbReference>
<evidence type="ECO:0000259" key="14">
    <source>
        <dbReference type="Pfam" id="PF06832"/>
    </source>
</evidence>
<evidence type="ECO:0000256" key="2">
    <source>
        <dbReference type="ARBA" id="ARBA00007090"/>
    </source>
</evidence>
<evidence type="ECO:0000256" key="6">
    <source>
        <dbReference type="ARBA" id="ARBA00022676"/>
    </source>
</evidence>
<keyword evidence="8" id="KW-0378">Hydrolase</keyword>
<keyword evidence="9" id="KW-0511">Multifunctional enzyme</keyword>
<dbReference type="Pfam" id="PF06832">
    <property type="entry name" value="BiPBP_C"/>
    <property type="match status" value="1"/>
</dbReference>
<dbReference type="InterPro" id="IPR001460">
    <property type="entry name" value="PCN-bd_Tpept"/>
</dbReference>
<keyword evidence="4" id="KW-0121">Carboxypeptidase</keyword>
<keyword evidence="6" id="KW-0328">Glycosyltransferase</keyword>
<dbReference type="NCBIfam" id="TIGR02073">
    <property type="entry name" value="PBP_1c"/>
    <property type="match status" value="1"/>
</dbReference>
<sequence>MNRPFPWRVVRVASGALCILALATTLAAYLLYRDYAASLGPLDLGPAQARSVVVLDREGDLLRAYATGEGRWRLPVGVEDVDPTFLAMLLAYEDKRFREHGGVDLLALARAAGQLVANGEIVSGGSTLTMQVARLVEPRAERSLAAKLRQIVRARTLEADLTKDEILRLYLALAPYGGNLEGVRAASLAYFGREPKRLSHAQAALLVALPQSPETRRPDRFPQIARAARERVLDRALAAGILSAREREMAAREPVPEARVDFPMIAAHAADIAVGERPQAVMHRLAIDGGLQVALEELVTARVARLGTGLSAAVLVVENRTGAVLAHVGSAGYLDHSRRGAIDMTRAVRSPGSALKPFIYALAFETGLAHPETILEDRPVRYGIYAPENFDLGYQGAVTARRALQESLNVPAVALLSEIGPARFVARLRQAGAGVVVPRETAPGLAVGLGGLGITLTDVARLYAGLARGGPAPALVTRAGEAPVPADPAPMAVADPVAAWYVFDVLRGAPAPEGALGGRIAYKTGTSYGFRDAWAIGFDRDLTIAVWVGRADGGATPGLTGRNAAAPLLFDAYARTGREPSALPVPAHALITSTAGLPPPLRHIRQDRPKTIEATAIARLAIAFPPDGSRVDLGLVAADGARESRLALKAQGGALPLTWLVNGVPVGEASLRREAAWRPDGAGFARITVIDAAGETDSVSVRLE</sequence>
<dbReference type="Gene3D" id="1.10.3810.10">
    <property type="entry name" value="Biosynthetic peptidoglycan transglycosylase-like"/>
    <property type="match status" value="1"/>
</dbReference>
<dbReference type="InterPro" id="IPR011815">
    <property type="entry name" value="PBP_1c"/>
</dbReference>
<dbReference type="EC" id="2.4.99.28" evidence="10"/>
<keyword evidence="7" id="KW-0808">Transferase</keyword>
<dbReference type="Pfam" id="PF00905">
    <property type="entry name" value="Transpeptidase"/>
    <property type="match status" value="1"/>
</dbReference>
<name>A0A917V7W7_9HYPH</name>
<comment type="similarity">
    <text evidence="2">In the C-terminal section; belongs to the transpeptidase family.</text>
</comment>
<evidence type="ECO:0000313" key="16">
    <source>
        <dbReference type="Proteomes" id="UP000600449"/>
    </source>
</evidence>
<dbReference type="RefSeq" id="WP_188914980.1">
    <property type="nucleotide sequence ID" value="NZ_BMMF01000013.1"/>
</dbReference>
<evidence type="ECO:0000256" key="7">
    <source>
        <dbReference type="ARBA" id="ARBA00022679"/>
    </source>
</evidence>
<dbReference type="InterPro" id="IPR009647">
    <property type="entry name" value="PBP_C"/>
</dbReference>
<dbReference type="Gene3D" id="3.40.710.10">
    <property type="entry name" value="DD-peptidase/beta-lactamase superfamily"/>
    <property type="match status" value="1"/>
</dbReference>
<keyword evidence="5" id="KW-0645">Protease</keyword>
<dbReference type="InterPro" id="IPR001264">
    <property type="entry name" value="Glyco_trans_51"/>
</dbReference>
<dbReference type="EMBL" id="BMMF01000013">
    <property type="protein sequence ID" value="GGK48598.1"/>
    <property type="molecule type" value="Genomic_DNA"/>
</dbReference>
<dbReference type="GO" id="GO:0009252">
    <property type="term" value="P:peptidoglycan biosynthetic process"/>
    <property type="evidence" value="ECO:0007669"/>
    <property type="project" value="InterPro"/>
</dbReference>
<dbReference type="GO" id="GO:0006508">
    <property type="term" value="P:proteolysis"/>
    <property type="evidence" value="ECO:0007669"/>
    <property type="project" value="UniProtKB-KW"/>
</dbReference>
<dbReference type="AlphaFoldDB" id="A0A917V7W7"/>
<dbReference type="InterPro" id="IPR023346">
    <property type="entry name" value="Lysozyme-like_dom_sf"/>
</dbReference>
<comment type="caution">
    <text evidence="15">The sequence shown here is derived from an EMBL/GenBank/DDBJ whole genome shotgun (WGS) entry which is preliminary data.</text>
</comment>
<evidence type="ECO:0000313" key="15">
    <source>
        <dbReference type="EMBL" id="GGK48598.1"/>
    </source>
</evidence>
<accession>A0A917V7W7</accession>
<comment type="pathway">
    <text evidence="1">Cell wall biogenesis; peptidoglycan biosynthesis.</text>
</comment>
<evidence type="ECO:0000256" key="9">
    <source>
        <dbReference type="ARBA" id="ARBA00023268"/>
    </source>
</evidence>
<evidence type="ECO:0000256" key="4">
    <source>
        <dbReference type="ARBA" id="ARBA00022645"/>
    </source>
</evidence>
<feature type="domain" description="Glycosyl transferase family 51" evidence="13">
    <location>
        <begin position="68"/>
        <end position="235"/>
    </location>
</feature>
<dbReference type="GO" id="GO:0030288">
    <property type="term" value="C:outer membrane-bounded periplasmic space"/>
    <property type="evidence" value="ECO:0007669"/>
    <property type="project" value="TreeGrafter"/>
</dbReference>
<evidence type="ECO:0000259" key="12">
    <source>
        <dbReference type="Pfam" id="PF00905"/>
    </source>
</evidence>
<dbReference type="InterPro" id="IPR036950">
    <property type="entry name" value="PBP_transglycosylase"/>
</dbReference>
<evidence type="ECO:0000256" key="8">
    <source>
        <dbReference type="ARBA" id="ARBA00022801"/>
    </source>
</evidence>
<comment type="catalytic activity">
    <reaction evidence="11">
        <text>[GlcNAc-(1-&gt;4)-Mur2Ac(oyl-L-Ala-gamma-D-Glu-L-Lys-D-Ala-D-Ala)](n)-di-trans,octa-cis-undecaprenyl diphosphate + beta-D-GlcNAc-(1-&gt;4)-Mur2Ac(oyl-L-Ala-gamma-D-Glu-L-Lys-D-Ala-D-Ala)-di-trans,octa-cis-undecaprenyl diphosphate = [GlcNAc-(1-&gt;4)-Mur2Ac(oyl-L-Ala-gamma-D-Glu-L-Lys-D-Ala-D-Ala)](n+1)-di-trans,octa-cis-undecaprenyl diphosphate + di-trans,octa-cis-undecaprenyl diphosphate + H(+)</text>
        <dbReference type="Rhea" id="RHEA:23708"/>
        <dbReference type="Rhea" id="RHEA-COMP:9602"/>
        <dbReference type="Rhea" id="RHEA-COMP:9603"/>
        <dbReference type="ChEBI" id="CHEBI:15378"/>
        <dbReference type="ChEBI" id="CHEBI:58405"/>
        <dbReference type="ChEBI" id="CHEBI:60033"/>
        <dbReference type="ChEBI" id="CHEBI:78435"/>
        <dbReference type="EC" id="2.4.99.28"/>
    </reaction>
</comment>
<evidence type="ECO:0000256" key="5">
    <source>
        <dbReference type="ARBA" id="ARBA00022670"/>
    </source>
</evidence>
<dbReference type="PANTHER" id="PTHR32282">
    <property type="entry name" value="BINDING PROTEIN TRANSPEPTIDASE, PUTATIVE-RELATED"/>
    <property type="match status" value="1"/>
</dbReference>
<dbReference type="SUPFAM" id="SSF56601">
    <property type="entry name" value="beta-lactamase/transpeptidase-like"/>
    <property type="match status" value="1"/>
</dbReference>
<proteinExistence type="inferred from homology"/>